<dbReference type="Gene3D" id="3.10.310.30">
    <property type="match status" value="1"/>
</dbReference>
<dbReference type="InterPro" id="IPR003156">
    <property type="entry name" value="DHHA1_dom"/>
</dbReference>
<dbReference type="PANTHER" id="PTHR47618">
    <property type="entry name" value="BIFUNCTIONAL OLIGORIBONUCLEASE AND PAP PHOSPHATASE NRNA"/>
    <property type="match status" value="1"/>
</dbReference>
<dbReference type="KEGG" id="hcv:FTV88_0900"/>
<evidence type="ECO:0000259" key="1">
    <source>
        <dbReference type="Pfam" id="PF01368"/>
    </source>
</evidence>
<evidence type="ECO:0000313" key="4">
    <source>
        <dbReference type="Proteomes" id="UP000366051"/>
    </source>
</evidence>
<dbReference type="PANTHER" id="PTHR47618:SF2">
    <property type="entry name" value="CYCLIC-DI-AMP PHOSPHODIESTERASE GDPP"/>
    <property type="match status" value="1"/>
</dbReference>
<dbReference type="InterPro" id="IPR038763">
    <property type="entry name" value="DHH_sf"/>
</dbReference>
<proteinExistence type="predicted"/>
<organism evidence="3 4">
    <name type="scientific">Heliorestis convoluta</name>
    <dbReference type="NCBI Taxonomy" id="356322"/>
    <lineage>
        <taxon>Bacteria</taxon>
        <taxon>Bacillati</taxon>
        <taxon>Bacillota</taxon>
        <taxon>Clostridia</taxon>
        <taxon>Eubacteriales</taxon>
        <taxon>Heliobacteriaceae</taxon>
        <taxon>Heliorestis</taxon>
    </lineage>
</organism>
<dbReference type="Gene3D" id="3.90.1640.10">
    <property type="entry name" value="inorganic pyrophosphatase (n-terminal core)"/>
    <property type="match status" value="1"/>
</dbReference>
<dbReference type="Pfam" id="PF01368">
    <property type="entry name" value="DHH"/>
    <property type="match status" value="1"/>
</dbReference>
<dbReference type="SUPFAM" id="SSF64182">
    <property type="entry name" value="DHH phosphoesterases"/>
    <property type="match status" value="1"/>
</dbReference>
<protein>
    <submittedName>
        <fullName evidence="3">DHH subfamily 1 protein, putative</fullName>
    </submittedName>
</protein>
<accession>A0A5Q2N0I5</accession>
<dbReference type="RefSeq" id="WP_153724512.1">
    <property type="nucleotide sequence ID" value="NZ_CP045875.1"/>
</dbReference>
<sequence length="310" mass="33368">MGHENADLDAAGAAFGLARAIKAMGKPVTIHLDNRGGALENLFQLIQKNESLAKLLVTGEEALASAGEGTLLIVVDTHKPSLLPVQSILKKVDKVAIIDHHRRGTESIEPNSLLYIEAYASSTCELVAELIQYLDEEIELGRLVASALLAGITVDTKNFAFMTGARTFEAASYLRRSGAEPQLVQAILRDPLDTVVRRAAIIKDAEVYYDNIAIAIQPEQTTRSAVIAAQAADALLEVADIKASFVLRPEGKGTAISARSHNEINVHAIMERLGGGGHLTIAGAQLPDCTPQEAKEQLVRAIEDYFQQEE</sequence>
<dbReference type="FunFam" id="3.90.1640.10:FF:000002">
    <property type="entry name" value="Cyclic-di-AMP phosphodiesterase"/>
    <property type="match status" value="1"/>
</dbReference>
<evidence type="ECO:0000313" key="3">
    <source>
        <dbReference type="EMBL" id="QGG47056.1"/>
    </source>
</evidence>
<reference evidence="4" key="1">
    <citation type="submission" date="2019-11" db="EMBL/GenBank/DDBJ databases">
        <title>Genome sequence of Heliorestis convoluta strain HH, an alkaliphilic and minimalistic phototrophic bacterium from a soda lake in Egypt.</title>
        <authorList>
            <person name="Dewey E.D."/>
            <person name="Stokes L.M."/>
            <person name="Burchell B.M."/>
            <person name="Shaffer K.N."/>
            <person name="Huntington A.M."/>
            <person name="Baker J.M."/>
            <person name="Nadendla S."/>
            <person name="Giglio M.G."/>
            <person name="Touchman J.W."/>
            <person name="Blankenship R.E."/>
            <person name="Madigan M.T."/>
            <person name="Sattley W.M."/>
        </authorList>
    </citation>
    <scope>NUCLEOTIDE SEQUENCE [LARGE SCALE GENOMIC DNA]</scope>
    <source>
        <strain evidence="4">HH</strain>
    </source>
</reference>
<dbReference type="Proteomes" id="UP000366051">
    <property type="component" value="Chromosome"/>
</dbReference>
<dbReference type="GO" id="GO:0003676">
    <property type="term" value="F:nucleic acid binding"/>
    <property type="evidence" value="ECO:0007669"/>
    <property type="project" value="InterPro"/>
</dbReference>
<feature type="domain" description="DDH" evidence="1">
    <location>
        <begin position="1"/>
        <end position="152"/>
    </location>
</feature>
<gene>
    <name evidence="3" type="ORF">FTV88_0900</name>
</gene>
<dbReference type="OrthoDB" id="9759476at2"/>
<dbReference type="InterPro" id="IPR051319">
    <property type="entry name" value="Oligoribo/pAp-PDE_c-di-AMP_PDE"/>
</dbReference>
<dbReference type="EMBL" id="CP045875">
    <property type="protein sequence ID" value="QGG47056.1"/>
    <property type="molecule type" value="Genomic_DNA"/>
</dbReference>
<evidence type="ECO:0000259" key="2">
    <source>
        <dbReference type="Pfam" id="PF02272"/>
    </source>
</evidence>
<dbReference type="InterPro" id="IPR001667">
    <property type="entry name" value="DDH_dom"/>
</dbReference>
<feature type="domain" description="DHHA1" evidence="2">
    <location>
        <begin position="224"/>
        <end position="307"/>
    </location>
</feature>
<name>A0A5Q2N0I5_9FIRM</name>
<dbReference type="AlphaFoldDB" id="A0A5Q2N0I5"/>
<dbReference type="Pfam" id="PF02272">
    <property type="entry name" value="DHHA1"/>
    <property type="match status" value="1"/>
</dbReference>
<keyword evidence="4" id="KW-1185">Reference proteome</keyword>